<dbReference type="OrthoDB" id="4174975at2"/>
<sequence>MLDNRGLRRLGGAVVAMIAINALWTPIILGTSRVFPSFYMEHVAPLAGMIDDAAAVFKLTTMVMFALWLYQAGQRLIEADLDGLEFSPASRIWWFFIPFANLVKPYQGVRELYNASRGRVPYDTNSVLLGMWWALWLANSLMGSLMNIAGQRDHIDLTMLAISSAIDIAVALAAILLVRRITAGQARIAEFNLAAIFT</sequence>
<dbReference type="Proteomes" id="UP000199206">
    <property type="component" value="Unassembled WGS sequence"/>
</dbReference>
<dbReference type="STRING" id="1166340.SAMN05192583_0131"/>
<keyword evidence="1" id="KW-0812">Transmembrane</keyword>
<dbReference type="RefSeq" id="WP_093663560.1">
    <property type="nucleotide sequence ID" value="NZ_FOCF01000001.1"/>
</dbReference>
<protein>
    <recommendedName>
        <fullName evidence="2">DUF4328 domain-containing protein</fullName>
    </recommendedName>
</protein>
<feature type="transmembrane region" description="Helical" evidence="1">
    <location>
        <begin position="53"/>
        <end position="70"/>
    </location>
</feature>
<keyword evidence="4" id="KW-1185">Reference proteome</keyword>
<feature type="transmembrane region" description="Helical" evidence="1">
    <location>
        <begin position="12"/>
        <end position="33"/>
    </location>
</feature>
<feature type="domain" description="DUF4328" evidence="2">
    <location>
        <begin position="48"/>
        <end position="183"/>
    </location>
</feature>
<feature type="transmembrane region" description="Helical" evidence="1">
    <location>
        <begin position="157"/>
        <end position="178"/>
    </location>
</feature>
<keyword evidence="1" id="KW-0472">Membrane</keyword>
<dbReference type="AlphaFoldDB" id="A0A1H7Y6X7"/>
<evidence type="ECO:0000259" key="2">
    <source>
        <dbReference type="Pfam" id="PF14219"/>
    </source>
</evidence>
<dbReference type="EMBL" id="FOCF01000001">
    <property type="protein sequence ID" value="SEM41976.1"/>
    <property type="molecule type" value="Genomic_DNA"/>
</dbReference>
<accession>A0A1H7Y6X7</accession>
<feature type="transmembrane region" description="Helical" evidence="1">
    <location>
        <begin position="127"/>
        <end position="145"/>
    </location>
</feature>
<evidence type="ECO:0000256" key="1">
    <source>
        <dbReference type="SAM" id="Phobius"/>
    </source>
</evidence>
<organism evidence="3 4">
    <name type="scientific">Sphingomonas gellani</name>
    <dbReference type="NCBI Taxonomy" id="1166340"/>
    <lineage>
        <taxon>Bacteria</taxon>
        <taxon>Pseudomonadati</taxon>
        <taxon>Pseudomonadota</taxon>
        <taxon>Alphaproteobacteria</taxon>
        <taxon>Sphingomonadales</taxon>
        <taxon>Sphingomonadaceae</taxon>
        <taxon>Sphingomonas</taxon>
    </lineage>
</organism>
<reference evidence="4" key="1">
    <citation type="submission" date="2016-10" db="EMBL/GenBank/DDBJ databases">
        <authorList>
            <person name="Varghese N."/>
            <person name="Submissions S."/>
        </authorList>
    </citation>
    <scope>NUCLEOTIDE SEQUENCE [LARGE SCALE GENOMIC DNA]</scope>
    <source>
        <strain evidence="4">S6-262</strain>
    </source>
</reference>
<dbReference type="InterPro" id="IPR025565">
    <property type="entry name" value="DUF4328"/>
</dbReference>
<proteinExistence type="predicted"/>
<keyword evidence="1" id="KW-1133">Transmembrane helix</keyword>
<gene>
    <name evidence="3" type="ORF">SAMN05192583_0131</name>
</gene>
<dbReference type="Pfam" id="PF14219">
    <property type="entry name" value="DUF4328"/>
    <property type="match status" value="1"/>
</dbReference>
<evidence type="ECO:0000313" key="4">
    <source>
        <dbReference type="Proteomes" id="UP000199206"/>
    </source>
</evidence>
<evidence type="ECO:0000313" key="3">
    <source>
        <dbReference type="EMBL" id="SEM41976.1"/>
    </source>
</evidence>
<name>A0A1H7Y6X7_9SPHN</name>